<evidence type="ECO:0000256" key="2">
    <source>
        <dbReference type="ARBA" id="ARBA00004496"/>
    </source>
</evidence>
<evidence type="ECO:0000256" key="5">
    <source>
        <dbReference type="ARBA" id="ARBA00022490"/>
    </source>
</evidence>
<dbReference type="GO" id="GO:0070628">
    <property type="term" value="F:proteasome binding"/>
    <property type="evidence" value="ECO:0007669"/>
    <property type="project" value="InterPro"/>
</dbReference>
<keyword evidence="7" id="KW-0256">Endoplasmic reticulum</keyword>
<sequence length="396" mass="42267">MAPQNAAGNPFSADSLAGFMLLSVDKSKEQQIQDEFDLIALAAHAGMIGVGFRLLSIGEGRNKSECRSEADDPKPLPSTWNQNDNSYTFTYAHTQSSMQFLVKINRMLRKAIVSGMGDGDDKHYSFDLTPLEFVRPSNTYPLRIATENTISDRLEGDIEDAKHRLLNDFFQSPGRLSDIGVLLKQRIVQKLAPGISKPGYEETADANNTSSEDRAADGVRPGASREGQPRQPLPHGDLPEPARPNPYGIHDPLAMPPRPRRDPGELYPPGFTDEYEVNRPPGRGGPGFRGPPMGIGERDLYPPGLGPHDPMRPFLGPGHPATGGIGGGGMHPTFDDPMFGGLGGEGGGFDPQAPPGARFDPVNPGQRGPPRGSGGRGGFGGAPPNPFGGFGSGDFI</sequence>
<feature type="domain" description="PI31 proteasome regulator C-terminal" evidence="12">
    <location>
        <begin position="295"/>
        <end position="364"/>
    </location>
</feature>
<evidence type="ECO:0000313" key="14">
    <source>
        <dbReference type="EMBL" id="KAF2103306.1"/>
    </source>
</evidence>
<gene>
    <name evidence="14" type="ORF">NA57DRAFT_72282</name>
</gene>
<dbReference type="Pfam" id="PF08577">
    <property type="entry name" value="PI31_Prot_C"/>
    <property type="match status" value="1"/>
</dbReference>
<dbReference type="InterPro" id="IPR013886">
    <property type="entry name" value="PI31_Prot_C"/>
</dbReference>
<feature type="region of interest" description="Disordered" evidence="11">
    <location>
        <begin position="342"/>
        <end position="396"/>
    </location>
</feature>
<keyword evidence="4" id="KW-0488">Methylation</keyword>
<keyword evidence="5" id="KW-0963">Cytoplasm</keyword>
<dbReference type="Proteomes" id="UP000799772">
    <property type="component" value="Unassembled WGS sequence"/>
</dbReference>
<dbReference type="GO" id="GO:0043161">
    <property type="term" value="P:proteasome-mediated ubiquitin-dependent protein catabolic process"/>
    <property type="evidence" value="ECO:0007669"/>
    <property type="project" value="InterPro"/>
</dbReference>
<comment type="function">
    <text evidence="10">Plays an important role in control of proteasome function. Inhibits the hydrolysis of protein and peptide substrates by the 20S proteasome. Also inhibits the activation of the proteasome by the proteasome regulatory proteins PA700 and PA28.</text>
</comment>
<dbReference type="InterPro" id="IPR045128">
    <property type="entry name" value="PI31-like"/>
</dbReference>
<keyword evidence="9" id="KW-0007">Acetylation</keyword>
<dbReference type="PANTHER" id="PTHR13266">
    <property type="entry name" value="PROTEASOME INHIBITOR"/>
    <property type="match status" value="1"/>
</dbReference>
<keyword evidence="8" id="KW-0647">Proteasome</keyword>
<evidence type="ECO:0000256" key="4">
    <source>
        <dbReference type="ARBA" id="ARBA00022481"/>
    </source>
</evidence>
<dbReference type="Pfam" id="PF11566">
    <property type="entry name" value="PI31_Prot_N"/>
    <property type="match status" value="1"/>
</dbReference>
<dbReference type="EMBL" id="ML978122">
    <property type="protein sequence ID" value="KAF2103306.1"/>
    <property type="molecule type" value="Genomic_DNA"/>
</dbReference>
<evidence type="ECO:0000256" key="6">
    <source>
        <dbReference type="ARBA" id="ARBA00022553"/>
    </source>
</evidence>
<proteinExistence type="inferred from homology"/>
<dbReference type="GO" id="GO:0005783">
    <property type="term" value="C:endoplasmic reticulum"/>
    <property type="evidence" value="ECO:0007669"/>
    <property type="project" value="UniProtKB-SubCell"/>
</dbReference>
<dbReference type="Gene3D" id="3.40.1000.30">
    <property type="match status" value="1"/>
</dbReference>
<organism evidence="14 15">
    <name type="scientific">Rhizodiscina lignyota</name>
    <dbReference type="NCBI Taxonomy" id="1504668"/>
    <lineage>
        <taxon>Eukaryota</taxon>
        <taxon>Fungi</taxon>
        <taxon>Dikarya</taxon>
        <taxon>Ascomycota</taxon>
        <taxon>Pezizomycotina</taxon>
        <taxon>Dothideomycetes</taxon>
        <taxon>Pleosporomycetidae</taxon>
        <taxon>Aulographales</taxon>
        <taxon>Rhizodiscinaceae</taxon>
        <taxon>Rhizodiscina</taxon>
    </lineage>
</organism>
<dbReference type="InterPro" id="IPR021625">
    <property type="entry name" value="PI31_Prot_N"/>
</dbReference>
<dbReference type="AlphaFoldDB" id="A0A9P4IS70"/>
<feature type="compositionally biased region" description="Gly residues" evidence="11">
    <location>
        <begin position="371"/>
        <end position="381"/>
    </location>
</feature>
<dbReference type="GO" id="GO:0000502">
    <property type="term" value="C:proteasome complex"/>
    <property type="evidence" value="ECO:0007669"/>
    <property type="project" value="UniProtKB-KW"/>
</dbReference>
<keyword evidence="15" id="KW-1185">Reference proteome</keyword>
<reference evidence="14" key="1">
    <citation type="journal article" date="2020" name="Stud. Mycol.">
        <title>101 Dothideomycetes genomes: a test case for predicting lifestyles and emergence of pathogens.</title>
        <authorList>
            <person name="Haridas S."/>
            <person name="Albert R."/>
            <person name="Binder M."/>
            <person name="Bloem J."/>
            <person name="Labutti K."/>
            <person name="Salamov A."/>
            <person name="Andreopoulos B."/>
            <person name="Baker S."/>
            <person name="Barry K."/>
            <person name="Bills G."/>
            <person name="Bluhm B."/>
            <person name="Cannon C."/>
            <person name="Castanera R."/>
            <person name="Culley D."/>
            <person name="Daum C."/>
            <person name="Ezra D."/>
            <person name="Gonzalez J."/>
            <person name="Henrissat B."/>
            <person name="Kuo A."/>
            <person name="Liang C."/>
            <person name="Lipzen A."/>
            <person name="Lutzoni F."/>
            <person name="Magnuson J."/>
            <person name="Mondo S."/>
            <person name="Nolan M."/>
            <person name="Ohm R."/>
            <person name="Pangilinan J."/>
            <person name="Park H.-J."/>
            <person name="Ramirez L."/>
            <person name="Alfaro M."/>
            <person name="Sun H."/>
            <person name="Tritt A."/>
            <person name="Yoshinaga Y."/>
            <person name="Zwiers L.-H."/>
            <person name="Turgeon B."/>
            <person name="Goodwin S."/>
            <person name="Spatafora J."/>
            <person name="Crous P."/>
            <person name="Grigoriev I."/>
        </authorList>
    </citation>
    <scope>NUCLEOTIDE SEQUENCE</scope>
    <source>
        <strain evidence="14">CBS 133067</strain>
    </source>
</reference>
<feature type="region of interest" description="Disordered" evidence="11">
    <location>
        <begin position="196"/>
        <end position="296"/>
    </location>
</feature>
<comment type="similarity">
    <text evidence="3">Belongs to the proteasome inhibitor PI31 family.</text>
</comment>
<evidence type="ECO:0000256" key="8">
    <source>
        <dbReference type="ARBA" id="ARBA00022942"/>
    </source>
</evidence>
<comment type="subcellular location">
    <subcellularLocation>
        <location evidence="2">Cytoplasm</location>
    </subcellularLocation>
    <subcellularLocation>
        <location evidence="1">Endoplasmic reticulum</location>
    </subcellularLocation>
</comment>
<evidence type="ECO:0000256" key="7">
    <source>
        <dbReference type="ARBA" id="ARBA00022824"/>
    </source>
</evidence>
<feature type="domain" description="PI31 proteasome regulator N-terminal" evidence="13">
    <location>
        <begin position="30"/>
        <end position="197"/>
    </location>
</feature>
<protein>
    <recommendedName>
        <fullName evidence="16">Proteasome inhibitor PI31 subunit</fullName>
    </recommendedName>
</protein>
<evidence type="ECO:0000313" key="15">
    <source>
        <dbReference type="Proteomes" id="UP000799772"/>
    </source>
</evidence>
<name>A0A9P4IS70_9PEZI</name>
<evidence type="ECO:0000259" key="13">
    <source>
        <dbReference type="Pfam" id="PF11566"/>
    </source>
</evidence>
<dbReference type="PANTHER" id="PTHR13266:SF1">
    <property type="entry name" value="PROTEASOME INHIBITOR PI31 SUBUNIT"/>
    <property type="match status" value="1"/>
</dbReference>
<evidence type="ECO:0000256" key="10">
    <source>
        <dbReference type="ARBA" id="ARBA00024805"/>
    </source>
</evidence>
<evidence type="ECO:0000256" key="9">
    <source>
        <dbReference type="ARBA" id="ARBA00022990"/>
    </source>
</evidence>
<evidence type="ECO:0000256" key="11">
    <source>
        <dbReference type="SAM" id="MobiDB-lite"/>
    </source>
</evidence>
<accession>A0A9P4IS70</accession>
<dbReference type="OrthoDB" id="68090at2759"/>
<evidence type="ECO:0000256" key="1">
    <source>
        <dbReference type="ARBA" id="ARBA00004240"/>
    </source>
</evidence>
<keyword evidence="6" id="KW-0597">Phosphoprotein</keyword>
<evidence type="ECO:0008006" key="16">
    <source>
        <dbReference type="Google" id="ProtNLM"/>
    </source>
</evidence>
<comment type="caution">
    <text evidence="14">The sequence shown here is derived from an EMBL/GenBank/DDBJ whole genome shotgun (WGS) entry which is preliminary data.</text>
</comment>
<evidence type="ECO:0000259" key="12">
    <source>
        <dbReference type="Pfam" id="PF08577"/>
    </source>
</evidence>
<evidence type="ECO:0000256" key="3">
    <source>
        <dbReference type="ARBA" id="ARBA00006405"/>
    </source>
</evidence>
<dbReference type="GO" id="GO:0004866">
    <property type="term" value="F:endopeptidase inhibitor activity"/>
    <property type="evidence" value="ECO:0007669"/>
    <property type="project" value="InterPro"/>
</dbReference>